<feature type="chain" id="PRO_5044205489" evidence="1">
    <location>
        <begin position="28"/>
        <end position="120"/>
    </location>
</feature>
<evidence type="ECO:0000313" key="2">
    <source>
        <dbReference type="EMBL" id="XDI35190.1"/>
    </source>
</evidence>
<reference evidence="2" key="1">
    <citation type="submission" date="2024-07" db="EMBL/GenBank/DDBJ databases">
        <title>Identification and characteristics of an arsenic-resistant bacterial isolate, which belongs to a novel species.</title>
        <authorList>
            <person name="Juszczyk A."/>
            <person name="Kowalczyk A."/>
            <person name="Was K."/>
            <person name="Kosowicz W."/>
            <person name="Budzyn A."/>
            <person name="Latowski D."/>
        </authorList>
    </citation>
    <scope>NUCLEOTIDE SEQUENCE</scope>
    <source>
        <strain evidence="2">As8PL</strain>
        <plasmid evidence="2">unnamed</plasmid>
    </source>
</reference>
<evidence type="ECO:0000256" key="1">
    <source>
        <dbReference type="SAM" id="SignalP"/>
    </source>
</evidence>
<dbReference type="EMBL" id="CP162550">
    <property type="protein sequence ID" value="XDI35190.1"/>
    <property type="molecule type" value="Genomic_DNA"/>
</dbReference>
<dbReference type="AlphaFoldDB" id="A0AB39BNT4"/>
<keyword evidence="2" id="KW-0614">Plasmid</keyword>
<protein>
    <submittedName>
        <fullName evidence="2">Uncharacterized protein</fullName>
    </submittedName>
</protein>
<geneLocation type="plasmid" evidence="2">
    <name>unnamed</name>
</geneLocation>
<proteinExistence type="predicted"/>
<gene>
    <name evidence="2" type="ORF">AB3N04_00270</name>
</gene>
<sequence length="120" mass="12356">MKKLGLSLVFVSSLLGFSLIGGDNAEAASTSISTGQKTSSYSSTVSVPANGVYRVNVTSHAGSLAANVSLNGSVLFSTTPVSAVNAQNWDYRSNNGGNYRVQLTCVSGTNCRGTGSVTRR</sequence>
<organism evidence="2">
    <name type="scientific">Alkalihalophilus sp. As8PL</name>
    <dbReference type="NCBI Taxonomy" id="3237103"/>
    <lineage>
        <taxon>Bacteria</taxon>
        <taxon>Bacillati</taxon>
        <taxon>Bacillota</taxon>
        <taxon>Bacilli</taxon>
        <taxon>Bacillales</taxon>
        <taxon>Bacillaceae</taxon>
        <taxon>Alkalihalophilus</taxon>
    </lineage>
</organism>
<dbReference type="RefSeq" id="WP_368502804.1">
    <property type="nucleotide sequence ID" value="NZ_CP162550.1"/>
</dbReference>
<name>A0AB39BNT4_9BACI</name>
<accession>A0AB39BNT4</accession>
<keyword evidence="1" id="KW-0732">Signal</keyword>
<feature type="signal peptide" evidence="1">
    <location>
        <begin position="1"/>
        <end position="27"/>
    </location>
</feature>